<accession>A0AAV4KKP2</accession>
<dbReference type="Proteomes" id="UP000326029">
    <property type="component" value="Chromosome"/>
</dbReference>
<name>A0AAV4KKP2_9ACTN</name>
<dbReference type="Proteomes" id="UP000642014">
    <property type="component" value="Unassembled WGS sequence"/>
</dbReference>
<organism evidence="1 4">
    <name type="scientific">Streptomyces cinereoruber</name>
    <dbReference type="NCBI Taxonomy" id="67260"/>
    <lineage>
        <taxon>Bacteria</taxon>
        <taxon>Bacillati</taxon>
        <taxon>Actinomycetota</taxon>
        <taxon>Actinomycetes</taxon>
        <taxon>Kitasatosporales</taxon>
        <taxon>Streptomycetaceae</taxon>
        <taxon>Streptomyces</taxon>
    </lineage>
</organism>
<evidence type="ECO:0000313" key="1">
    <source>
        <dbReference type="EMBL" id="GGR19249.1"/>
    </source>
</evidence>
<dbReference type="EMBL" id="CP023693">
    <property type="protein sequence ID" value="QEV31102.1"/>
    <property type="molecule type" value="Genomic_DNA"/>
</dbReference>
<dbReference type="GeneID" id="95452554"/>
<protein>
    <recommendedName>
        <fullName evidence="5">ImmA/IrrE family metallo-endopeptidase</fullName>
    </recommendedName>
</protein>
<evidence type="ECO:0000313" key="3">
    <source>
        <dbReference type="Proteomes" id="UP000326029"/>
    </source>
</evidence>
<dbReference type="EMBL" id="BMSJ01000003">
    <property type="protein sequence ID" value="GGR19249.1"/>
    <property type="molecule type" value="Genomic_DNA"/>
</dbReference>
<reference evidence="1 4" key="1">
    <citation type="journal article" date="2014" name="Int. J. Syst. Evol. Microbiol.">
        <title>Complete genome sequence of Corynebacterium casei LMG S-19264T (=DSM 44701T), isolated from a smear-ripened cheese.</title>
        <authorList>
            <consortium name="US DOE Joint Genome Institute (JGI-PGF)"/>
            <person name="Walter F."/>
            <person name="Albersmeier A."/>
            <person name="Kalinowski J."/>
            <person name="Ruckert C."/>
        </authorList>
    </citation>
    <scope>NUCLEOTIDE SEQUENCE [LARGE SCALE GENOMIC DNA]</scope>
    <source>
        <strain evidence="1 4">JCM 4205</strain>
    </source>
</reference>
<dbReference type="AlphaFoldDB" id="A0AAV4KKP2"/>
<sequence length="195" mass="21400">MPLKEPRHPDARGRRAAGGWAALRERGRLLAATRRAGRLVRHDAGLKDADDVAAVVRAVEEKRGKRIVLVHVPLPPEVSAFCVRGHDREYVVVDARAGELTRAHATLHELFHLWEEHPAEDGGHDPGMDEAAIRLLLPGIRPEAVRKALTRSHYTERAELGAETFATVMLQRLRLSGTRGDGPVSSTLAHRSAGV</sequence>
<dbReference type="RefSeq" id="WP_062761057.1">
    <property type="nucleotide sequence ID" value="NZ_BMSJ01000003.1"/>
</dbReference>
<evidence type="ECO:0000313" key="4">
    <source>
        <dbReference type="Proteomes" id="UP000642014"/>
    </source>
</evidence>
<keyword evidence="3" id="KW-1185">Reference proteome</keyword>
<gene>
    <name evidence="2" type="ORF">CP977_02070</name>
    <name evidence="1" type="ORF">GCM10010497_21720</name>
</gene>
<proteinExistence type="predicted"/>
<reference evidence="1" key="3">
    <citation type="submission" date="2023-08" db="EMBL/GenBank/DDBJ databases">
        <authorList>
            <person name="Sun Q."/>
            <person name="Ohkuma M."/>
        </authorList>
    </citation>
    <scope>NUCLEOTIDE SEQUENCE</scope>
    <source>
        <strain evidence="1">JCM 4205</strain>
    </source>
</reference>
<evidence type="ECO:0000313" key="2">
    <source>
        <dbReference type="EMBL" id="QEV31102.1"/>
    </source>
</evidence>
<reference evidence="2 3" key="2">
    <citation type="submission" date="2017-09" db="EMBL/GenBank/DDBJ databases">
        <authorList>
            <person name="Lee N."/>
            <person name="Cho B.-K."/>
        </authorList>
    </citation>
    <scope>NUCLEOTIDE SEQUENCE [LARGE SCALE GENOMIC DNA]</scope>
    <source>
        <strain evidence="2 3">ATCC 19740</strain>
    </source>
</reference>
<evidence type="ECO:0008006" key="5">
    <source>
        <dbReference type="Google" id="ProtNLM"/>
    </source>
</evidence>